<feature type="compositionally biased region" description="Basic and acidic residues" evidence="1">
    <location>
        <begin position="1"/>
        <end position="11"/>
    </location>
</feature>
<reference evidence="2 3" key="1">
    <citation type="submission" date="2015-11" db="EMBL/GenBank/DDBJ databases">
        <authorList>
            <person name="Sahl J."/>
            <person name="Wagner D."/>
            <person name="Keim P."/>
        </authorList>
    </citation>
    <scope>NUCLEOTIDE SEQUENCE [LARGE SCALE GENOMIC DNA]</scope>
    <source>
        <strain evidence="2 3">BDU18</strain>
    </source>
</reference>
<feature type="region of interest" description="Disordered" evidence="1">
    <location>
        <begin position="1"/>
        <end position="20"/>
    </location>
</feature>
<evidence type="ECO:0000313" key="3">
    <source>
        <dbReference type="Proteomes" id="UP000070255"/>
    </source>
</evidence>
<comment type="caution">
    <text evidence="2">The sequence shown here is derived from an EMBL/GenBank/DDBJ whole genome shotgun (WGS) entry which is preliminary data.</text>
</comment>
<protein>
    <submittedName>
        <fullName evidence="2">Uncharacterized protein</fullName>
    </submittedName>
</protein>
<name>A0ABR5T5J6_9BURK</name>
<organism evidence="2 3">
    <name type="scientific">Burkholderia savannae</name>
    <dbReference type="NCBI Taxonomy" id="1637837"/>
    <lineage>
        <taxon>Bacteria</taxon>
        <taxon>Pseudomonadati</taxon>
        <taxon>Pseudomonadota</taxon>
        <taxon>Betaproteobacteria</taxon>
        <taxon>Burkholderiales</taxon>
        <taxon>Burkholderiaceae</taxon>
        <taxon>Burkholderia</taxon>
        <taxon>pseudomallei group</taxon>
    </lineage>
</organism>
<accession>A0ABR5T5J6</accession>
<dbReference type="Proteomes" id="UP000070255">
    <property type="component" value="Unassembled WGS sequence"/>
</dbReference>
<sequence>MRAQRSHDKAQRRCTRRRRTLQRQFARRRLQCSRLKRAVESRSPDIECATATSDLRRSPWCTRSFLIRPA</sequence>
<evidence type="ECO:0000256" key="1">
    <source>
        <dbReference type="SAM" id="MobiDB-lite"/>
    </source>
</evidence>
<evidence type="ECO:0000313" key="2">
    <source>
        <dbReference type="EMBL" id="KWZ38501.1"/>
    </source>
</evidence>
<gene>
    <name evidence="2" type="ORF">WS72_27100</name>
</gene>
<keyword evidence="3" id="KW-1185">Reference proteome</keyword>
<dbReference type="EMBL" id="LNJQ01000004">
    <property type="protein sequence ID" value="KWZ38501.1"/>
    <property type="molecule type" value="Genomic_DNA"/>
</dbReference>
<proteinExistence type="predicted"/>